<feature type="compositionally biased region" description="Basic and acidic residues" evidence="1">
    <location>
        <begin position="1"/>
        <end position="26"/>
    </location>
</feature>
<dbReference type="Gene3D" id="3.40.30.120">
    <property type="match status" value="1"/>
</dbReference>
<dbReference type="Pfam" id="PF21274">
    <property type="entry name" value="Rng_hyd_C"/>
    <property type="match status" value="1"/>
</dbReference>
<feature type="region of interest" description="Disordered" evidence="1">
    <location>
        <begin position="1"/>
        <end position="78"/>
    </location>
</feature>
<reference evidence="3" key="1">
    <citation type="journal article" date="2019" name="Int. J. Syst. Evol. Microbiol.">
        <title>The Global Catalogue of Microorganisms (GCM) 10K type strain sequencing project: providing services to taxonomists for standard genome sequencing and annotation.</title>
        <authorList>
            <consortium name="The Broad Institute Genomics Platform"/>
            <consortium name="The Broad Institute Genome Sequencing Center for Infectious Disease"/>
            <person name="Wu L."/>
            <person name="Ma J."/>
        </authorList>
    </citation>
    <scope>NUCLEOTIDE SEQUENCE [LARGE SCALE GENOMIC DNA]</scope>
    <source>
        <strain evidence="3">JCM 18302</strain>
    </source>
</reference>
<comment type="caution">
    <text evidence="2">The sequence shown here is derived from an EMBL/GenBank/DDBJ whole genome shotgun (WGS) entry which is preliminary data.</text>
</comment>
<proteinExistence type="predicted"/>
<accession>A0ABP9NI35</accession>
<sequence length="116" mass="12227">MEDGDRALGEPPERDRHRGIRADRHPRAVPVPSNAACRAVAASSSQRSHGTSADGSPATTGATMTSCRRRPGGGTEPLLIRPGVVVAWAGGDRDSLDTALDTWFGRRIAVTTAPDR</sequence>
<evidence type="ECO:0000313" key="3">
    <source>
        <dbReference type="Proteomes" id="UP001500804"/>
    </source>
</evidence>
<name>A0ABP9NI35_9PSEU</name>
<evidence type="ECO:0000313" key="2">
    <source>
        <dbReference type="EMBL" id="GAA5120545.1"/>
    </source>
</evidence>
<feature type="compositionally biased region" description="Polar residues" evidence="1">
    <location>
        <begin position="42"/>
        <end position="66"/>
    </location>
</feature>
<keyword evidence="3" id="KW-1185">Reference proteome</keyword>
<organism evidence="2 3">
    <name type="scientific">Pseudonocardia adelaidensis</name>
    <dbReference type="NCBI Taxonomy" id="648754"/>
    <lineage>
        <taxon>Bacteria</taxon>
        <taxon>Bacillati</taxon>
        <taxon>Actinomycetota</taxon>
        <taxon>Actinomycetes</taxon>
        <taxon>Pseudonocardiales</taxon>
        <taxon>Pseudonocardiaceae</taxon>
        <taxon>Pseudonocardia</taxon>
    </lineage>
</organism>
<gene>
    <name evidence="2" type="ORF">GCM10023320_27980</name>
</gene>
<evidence type="ECO:0000256" key="1">
    <source>
        <dbReference type="SAM" id="MobiDB-lite"/>
    </source>
</evidence>
<dbReference type="EMBL" id="BAABJO010000009">
    <property type="protein sequence ID" value="GAA5120545.1"/>
    <property type="molecule type" value="Genomic_DNA"/>
</dbReference>
<protein>
    <submittedName>
        <fullName evidence="2">Uncharacterized protein</fullName>
    </submittedName>
</protein>
<dbReference type="Proteomes" id="UP001500804">
    <property type="component" value="Unassembled WGS sequence"/>
</dbReference>